<dbReference type="RefSeq" id="WP_031378116.1">
    <property type="nucleotide sequence ID" value="NZ_JBCGBG010000010.1"/>
</dbReference>
<sequence>MELLHPDAIEELRKMIEGIYEDDKVWIKDISSSDGNVQRVAVNGDDDVLCRISTINTLNENPGSRQKPIIQPTGDPEKMYRNKPGFDVNTLRKHVHANTLREVETIRDNLPPCENVYVPPVKPTNENGGRL</sequence>
<name>A0ABU9MRM2_9GAMM</name>
<feature type="region of interest" description="Disordered" evidence="1">
    <location>
        <begin position="59"/>
        <end position="81"/>
    </location>
</feature>
<organism evidence="2 3">
    <name type="scientific">Pantoea brenneri</name>
    <dbReference type="NCBI Taxonomy" id="472694"/>
    <lineage>
        <taxon>Bacteria</taxon>
        <taxon>Pseudomonadati</taxon>
        <taxon>Pseudomonadota</taxon>
        <taxon>Gammaproteobacteria</taxon>
        <taxon>Enterobacterales</taxon>
        <taxon>Erwiniaceae</taxon>
        <taxon>Pantoea</taxon>
    </lineage>
</organism>
<protein>
    <submittedName>
        <fullName evidence="2">Uncharacterized protein</fullName>
    </submittedName>
</protein>
<comment type="caution">
    <text evidence="2">The sequence shown here is derived from an EMBL/GenBank/DDBJ whole genome shotgun (WGS) entry which is preliminary data.</text>
</comment>
<dbReference type="EMBL" id="JBCGBG010000010">
    <property type="protein sequence ID" value="MEL7698315.1"/>
    <property type="molecule type" value="Genomic_DNA"/>
</dbReference>
<keyword evidence="3" id="KW-1185">Reference proteome</keyword>
<reference evidence="2 3" key="1">
    <citation type="submission" date="2024-04" db="EMBL/GenBank/DDBJ databases">
        <authorList>
            <person name="Suleimanova A.D."/>
            <person name="Pudova D.S."/>
            <person name="Shagimardanova E.I."/>
            <person name="Sharipova M.R."/>
        </authorList>
    </citation>
    <scope>NUCLEOTIDE SEQUENCE [LARGE SCALE GENOMIC DNA]</scope>
    <source>
        <strain evidence="2 3">3.1</strain>
    </source>
</reference>
<evidence type="ECO:0000313" key="3">
    <source>
        <dbReference type="Proteomes" id="UP001468095"/>
    </source>
</evidence>
<gene>
    <name evidence="2" type="ORF">AABB92_21980</name>
</gene>
<evidence type="ECO:0000256" key="1">
    <source>
        <dbReference type="SAM" id="MobiDB-lite"/>
    </source>
</evidence>
<accession>A0ABU9MRM2</accession>
<evidence type="ECO:0000313" key="2">
    <source>
        <dbReference type="EMBL" id="MEL7698315.1"/>
    </source>
</evidence>
<proteinExistence type="predicted"/>
<dbReference type="Proteomes" id="UP001468095">
    <property type="component" value="Unassembled WGS sequence"/>
</dbReference>